<dbReference type="SUPFAM" id="SSF46689">
    <property type="entry name" value="Homeodomain-like"/>
    <property type="match status" value="1"/>
</dbReference>
<accession>A0ABX7PEI9</accession>
<dbReference type="Pfam" id="PF00440">
    <property type="entry name" value="TetR_N"/>
    <property type="match status" value="1"/>
</dbReference>
<dbReference type="InterPro" id="IPR050109">
    <property type="entry name" value="HTH-type_TetR-like_transc_reg"/>
</dbReference>
<keyword evidence="1 2" id="KW-0238">DNA-binding</keyword>
<proteinExistence type="predicted"/>
<gene>
    <name evidence="4" type="ORF">CFH99_01490</name>
</gene>
<evidence type="ECO:0000256" key="1">
    <source>
        <dbReference type="ARBA" id="ARBA00023125"/>
    </source>
</evidence>
<keyword evidence="5" id="KW-1185">Reference proteome</keyword>
<dbReference type="PROSITE" id="PS50977">
    <property type="entry name" value="HTH_TETR_2"/>
    <property type="match status" value="1"/>
</dbReference>
<sequence length="213" mass="22725">MAAVAVREDGPMAATPRPYGGISAAERQSTRRARLLEACRDLVGREGVAGVTVEAVCGEASLGKRYFYESFATRDELLLAVADAFFVGLRSRMEEAIAGVDPAERPVVVVRTLVGALREDQREARLYVESPAVPVLAARREQAVADYAAFVADVVLPDPPPEQHAIVRRRLASRLLVAGTTDLVTSWLAGDVEGDVDDLVDAIVAVGRGVLSA</sequence>
<name>A0ABX7PEI9_9ACTN</name>
<organism evidence="4 5">
    <name type="scientific">Nocardioides aromaticivorans</name>
    <dbReference type="NCBI Taxonomy" id="200618"/>
    <lineage>
        <taxon>Bacteria</taxon>
        <taxon>Bacillati</taxon>
        <taxon>Actinomycetota</taxon>
        <taxon>Actinomycetes</taxon>
        <taxon>Propionibacteriales</taxon>
        <taxon>Nocardioidaceae</taxon>
        <taxon>Nocardioides</taxon>
    </lineage>
</organism>
<feature type="DNA-binding region" description="H-T-H motif" evidence="2">
    <location>
        <begin position="52"/>
        <end position="71"/>
    </location>
</feature>
<evidence type="ECO:0000259" key="3">
    <source>
        <dbReference type="PROSITE" id="PS50977"/>
    </source>
</evidence>
<evidence type="ECO:0000256" key="2">
    <source>
        <dbReference type="PROSITE-ProRule" id="PRU00335"/>
    </source>
</evidence>
<feature type="domain" description="HTH tetR-type" evidence="3">
    <location>
        <begin position="29"/>
        <end position="89"/>
    </location>
</feature>
<evidence type="ECO:0000313" key="4">
    <source>
        <dbReference type="EMBL" id="QSR24296.1"/>
    </source>
</evidence>
<protein>
    <submittedName>
        <fullName evidence="4">TetR family transcriptional regulator</fullName>
    </submittedName>
</protein>
<evidence type="ECO:0000313" key="5">
    <source>
        <dbReference type="Proteomes" id="UP000662818"/>
    </source>
</evidence>
<dbReference type="PANTHER" id="PTHR30055:SF226">
    <property type="entry name" value="HTH-TYPE TRANSCRIPTIONAL REGULATOR PKSA"/>
    <property type="match status" value="1"/>
</dbReference>
<reference evidence="4 5" key="1">
    <citation type="submission" date="2017-06" db="EMBL/GenBank/DDBJ databases">
        <title>Complete Genome Sequence of the Soil Carbazole-Degrading Bacterium Nocardioides aromaticivorans IC177.</title>
        <authorList>
            <person name="Vejarano F."/>
            <person name="Suzuki-Minakuchi C."/>
            <person name="Ohtsubo Y."/>
            <person name="Tsuda M."/>
            <person name="Okada K."/>
            <person name="Nojiri H."/>
        </authorList>
    </citation>
    <scope>NUCLEOTIDE SEQUENCE [LARGE SCALE GENOMIC DNA]</scope>
    <source>
        <strain evidence="4 5">IC177</strain>
    </source>
</reference>
<dbReference type="InterPro" id="IPR009057">
    <property type="entry name" value="Homeodomain-like_sf"/>
</dbReference>
<dbReference type="Gene3D" id="1.10.357.10">
    <property type="entry name" value="Tetracycline Repressor, domain 2"/>
    <property type="match status" value="1"/>
</dbReference>
<dbReference type="InterPro" id="IPR001647">
    <property type="entry name" value="HTH_TetR"/>
</dbReference>
<dbReference type="PANTHER" id="PTHR30055">
    <property type="entry name" value="HTH-TYPE TRANSCRIPTIONAL REGULATOR RUTR"/>
    <property type="match status" value="1"/>
</dbReference>
<dbReference type="Proteomes" id="UP000662818">
    <property type="component" value="Chromosome"/>
</dbReference>
<dbReference type="EMBL" id="CP022295">
    <property type="protein sequence ID" value="QSR24296.1"/>
    <property type="molecule type" value="Genomic_DNA"/>
</dbReference>